<dbReference type="AlphaFoldDB" id="A1ZPF1"/>
<gene>
    <name evidence="3" type="ORF">M23134_03758</name>
</gene>
<comment type="caution">
    <text evidence="3">The sequence shown here is derived from an EMBL/GenBank/DDBJ whole genome shotgun (WGS) entry which is preliminary data.</text>
</comment>
<sequence>MTQQKKEYLKGLKALEVAQKNRDEQQQTLEFNNQKMHANEQVLIKAYNQLKASQEEIKYQKTMLEETFEELKIKNNRLTDSIIYAKRIQQAILPNHIEIKKSFSDAFIIFLPKDMVSGDFYWFTQIGNKTFIATVDCTGHGVPGAFMSIIGHTLLNQIVREKEIFEPSEILETLDTDIYTALHQQESKSIDGMDLSLCCIETPMGSTRLKQANDKVKVVFCGAKSTLYYSQVGQILKIKGNRRSLGGWLKRSKYPFTNHEIHLPKGEMLYLTTDGYTDAANPRRRHFGTTKLVKLMTQIQTLPLYKQKQYFEKRLQKHQKGTEQRDDITVMGIRI</sequence>
<organism evidence="3 4">
    <name type="scientific">Microscilla marina ATCC 23134</name>
    <dbReference type="NCBI Taxonomy" id="313606"/>
    <lineage>
        <taxon>Bacteria</taxon>
        <taxon>Pseudomonadati</taxon>
        <taxon>Bacteroidota</taxon>
        <taxon>Cytophagia</taxon>
        <taxon>Cytophagales</taxon>
        <taxon>Microscillaceae</taxon>
        <taxon>Microscilla</taxon>
    </lineage>
</organism>
<dbReference type="EMBL" id="AAWS01000021">
    <property type="protein sequence ID" value="EAY27690.1"/>
    <property type="molecule type" value="Genomic_DNA"/>
</dbReference>
<keyword evidence="3" id="KW-0808">Transferase</keyword>
<evidence type="ECO:0000256" key="1">
    <source>
        <dbReference type="ARBA" id="ARBA00022801"/>
    </source>
</evidence>
<dbReference type="GO" id="GO:0004674">
    <property type="term" value="F:protein serine/threonine kinase activity"/>
    <property type="evidence" value="ECO:0007669"/>
    <property type="project" value="UniProtKB-KW"/>
</dbReference>
<dbReference type="Pfam" id="PF07228">
    <property type="entry name" value="SpoIIE"/>
    <property type="match status" value="1"/>
</dbReference>
<protein>
    <submittedName>
        <fullName evidence="3">Serine/threonine protein kinases</fullName>
    </submittedName>
</protein>
<keyword evidence="3" id="KW-0418">Kinase</keyword>
<dbReference type="PANTHER" id="PTHR43156:SF9">
    <property type="entry name" value="HAMP DOMAIN-CONTAINING PROTEIN"/>
    <property type="match status" value="1"/>
</dbReference>
<dbReference type="InterPro" id="IPR001932">
    <property type="entry name" value="PPM-type_phosphatase-like_dom"/>
</dbReference>
<keyword evidence="3" id="KW-0723">Serine/threonine-protein kinase</keyword>
<dbReference type="Gene3D" id="3.60.40.10">
    <property type="entry name" value="PPM-type phosphatase domain"/>
    <property type="match status" value="1"/>
</dbReference>
<dbReference type="SMART" id="SM00331">
    <property type="entry name" value="PP2C_SIG"/>
    <property type="match status" value="1"/>
</dbReference>
<accession>A1ZPF1</accession>
<proteinExistence type="predicted"/>
<feature type="domain" description="PPM-type phosphatase" evidence="2">
    <location>
        <begin position="104"/>
        <end position="335"/>
    </location>
</feature>
<evidence type="ECO:0000259" key="2">
    <source>
        <dbReference type="SMART" id="SM00331"/>
    </source>
</evidence>
<keyword evidence="1" id="KW-0378">Hydrolase</keyword>
<keyword evidence="4" id="KW-1185">Reference proteome</keyword>
<dbReference type="eggNOG" id="COG2208">
    <property type="taxonomic scope" value="Bacteria"/>
</dbReference>
<evidence type="ECO:0000313" key="3">
    <source>
        <dbReference type="EMBL" id="EAY27690.1"/>
    </source>
</evidence>
<dbReference type="InterPro" id="IPR052016">
    <property type="entry name" value="Bact_Sigma-Reg"/>
</dbReference>
<name>A1ZPF1_MICM2</name>
<dbReference type="PANTHER" id="PTHR43156">
    <property type="entry name" value="STAGE II SPORULATION PROTEIN E-RELATED"/>
    <property type="match status" value="1"/>
</dbReference>
<reference evidence="3 4" key="1">
    <citation type="submission" date="2007-01" db="EMBL/GenBank/DDBJ databases">
        <authorList>
            <person name="Haygood M."/>
            <person name="Podell S."/>
            <person name="Anderson C."/>
            <person name="Hopkinson B."/>
            <person name="Roe K."/>
            <person name="Barbeau K."/>
            <person name="Gaasterland T."/>
            <person name="Ferriera S."/>
            <person name="Johnson J."/>
            <person name="Kravitz S."/>
            <person name="Beeson K."/>
            <person name="Sutton G."/>
            <person name="Rogers Y.-H."/>
            <person name="Friedman R."/>
            <person name="Frazier M."/>
            <person name="Venter J.C."/>
        </authorList>
    </citation>
    <scope>NUCLEOTIDE SEQUENCE [LARGE SCALE GENOMIC DNA]</scope>
    <source>
        <strain evidence="3 4">ATCC 23134</strain>
    </source>
</reference>
<evidence type="ECO:0000313" key="4">
    <source>
        <dbReference type="Proteomes" id="UP000004095"/>
    </source>
</evidence>
<dbReference type="GO" id="GO:0016791">
    <property type="term" value="F:phosphatase activity"/>
    <property type="evidence" value="ECO:0007669"/>
    <property type="project" value="TreeGrafter"/>
</dbReference>
<dbReference type="Proteomes" id="UP000004095">
    <property type="component" value="Unassembled WGS sequence"/>
</dbReference>
<dbReference type="InterPro" id="IPR036457">
    <property type="entry name" value="PPM-type-like_dom_sf"/>
</dbReference>